<proteinExistence type="predicted"/>
<dbReference type="EMBL" id="KB707185">
    <property type="protein sequence ID" value="EMR63691.1"/>
    <property type="molecule type" value="Genomic_DNA"/>
</dbReference>
<dbReference type="HOGENOM" id="CLU_842065_0_0_1"/>
<feature type="compositionally biased region" description="Basic and acidic residues" evidence="1">
    <location>
        <begin position="214"/>
        <end position="233"/>
    </location>
</feature>
<feature type="compositionally biased region" description="Low complexity" evidence="1">
    <location>
        <begin position="32"/>
        <end position="42"/>
    </location>
</feature>
<feature type="region of interest" description="Disordered" evidence="1">
    <location>
        <begin position="290"/>
        <end position="330"/>
    </location>
</feature>
<protein>
    <submittedName>
        <fullName evidence="2">Uncharacterized protein</fullName>
    </submittedName>
</protein>
<reference evidence="3" key="1">
    <citation type="journal article" date="2013" name="Genome Announc.">
        <title>Draft genome sequence of the grapevine dieback fungus Eutypa lata UCR-EL1.</title>
        <authorList>
            <person name="Blanco-Ulate B."/>
            <person name="Rolshausen P.E."/>
            <person name="Cantu D."/>
        </authorList>
    </citation>
    <scope>NUCLEOTIDE SEQUENCE [LARGE SCALE GENOMIC DNA]</scope>
    <source>
        <strain evidence="3">UCR-EL1</strain>
    </source>
</reference>
<dbReference type="AlphaFoldDB" id="M7T1L4"/>
<dbReference type="Proteomes" id="UP000012174">
    <property type="component" value="Unassembled WGS sequence"/>
</dbReference>
<feature type="region of interest" description="Disordered" evidence="1">
    <location>
        <begin position="23"/>
        <end position="69"/>
    </location>
</feature>
<evidence type="ECO:0000313" key="3">
    <source>
        <dbReference type="Proteomes" id="UP000012174"/>
    </source>
</evidence>
<organism evidence="2 3">
    <name type="scientific">Eutypa lata (strain UCR-EL1)</name>
    <name type="common">Grapevine dieback disease fungus</name>
    <name type="synonym">Eutypa armeniacae</name>
    <dbReference type="NCBI Taxonomy" id="1287681"/>
    <lineage>
        <taxon>Eukaryota</taxon>
        <taxon>Fungi</taxon>
        <taxon>Dikarya</taxon>
        <taxon>Ascomycota</taxon>
        <taxon>Pezizomycotina</taxon>
        <taxon>Sordariomycetes</taxon>
        <taxon>Xylariomycetidae</taxon>
        <taxon>Xylariales</taxon>
        <taxon>Diatrypaceae</taxon>
        <taxon>Eutypa</taxon>
    </lineage>
</organism>
<name>M7T1L4_EUTLA</name>
<dbReference type="OrthoDB" id="4746094at2759"/>
<gene>
    <name evidence="2" type="ORF">UCREL1_9371</name>
</gene>
<feature type="compositionally biased region" description="Acidic residues" evidence="1">
    <location>
        <begin position="43"/>
        <end position="63"/>
    </location>
</feature>
<feature type="compositionally biased region" description="Acidic residues" evidence="1">
    <location>
        <begin position="304"/>
        <end position="324"/>
    </location>
</feature>
<accession>M7T1L4</accession>
<evidence type="ECO:0000313" key="2">
    <source>
        <dbReference type="EMBL" id="EMR63691.1"/>
    </source>
</evidence>
<sequence length="330" mass="35672">MLSVAEGVQNEMIGLKIAQEIVEESSPRNHQAAAEDIGNDINAADDDDHDDDVADVEDEEAEEEHYRSPQMQWDALLQLIATRTNEAMETATAAAAVAQTQDDKEQQQTWTAAEHNAHYRATFEALREEVASRDDIPDAIATPPGIRRLRLVFCPARLAGRCPCCLDGGYGLPRAVVGVGGGGGGDDRASPEVGVGVTKDLLLQGLRDGLFPDVKPEKEKGEGAEVKKEERGEQQAVEAGEAGEKKDDGEDNDADDDKNRAVTAEKVTLLDFCWMNDGGLMDDTLYVYYSTPEDDTSSTRSELAGEEGELGDPDGDDGAEDEETSDIKEE</sequence>
<evidence type="ECO:0000256" key="1">
    <source>
        <dbReference type="SAM" id="MobiDB-lite"/>
    </source>
</evidence>
<feature type="region of interest" description="Disordered" evidence="1">
    <location>
        <begin position="212"/>
        <end position="260"/>
    </location>
</feature>
<dbReference type="KEGG" id="ela:UCREL1_9371"/>
<keyword evidence="3" id="KW-1185">Reference proteome</keyword>